<comment type="subcellular location">
    <subcellularLocation>
        <location evidence="1">Membrane</location>
        <topology evidence="1">Single-pass membrane protein</topology>
    </subcellularLocation>
</comment>
<dbReference type="AlphaFoldDB" id="A0AAV2R1M7"/>
<dbReference type="Pfam" id="PF20520">
    <property type="entry name" value="Ac45-VOA1_TM"/>
    <property type="match status" value="1"/>
</dbReference>
<dbReference type="Proteomes" id="UP001497623">
    <property type="component" value="Unassembled WGS sequence"/>
</dbReference>
<proteinExistence type="inferred from homology"/>
<keyword evidence="3 6" id="KW-0812">Transmembrane</keyword>
<evidence type="ECO:0000256" key="2">
    <source>
        <dbReference type="ARBA" id="ARBA00009037"/>
    </source>
</evidence>
<dbReference type="InterPro" id="IPR008388">
    <property type="entry name" value="Ac45_acc_su"/>
</dbReference>
<dbReference type="GO" id="GO:0030641">
    <property type="term" value="P:regulation of cellular pH"/>
    <property type="evidence" value="ECO:0007669"/>
    <property type="project" value="TreeGrafter"/>
</dbReference>
<comment type="similarity">
    <text evidence="2">Belongs to the vacuolar ATPase subunit S1 family.</text>
</comment>
<sequence length="458" mass="50695">MGGSVREEEQHAEEESAPTGVEKMERFLVICMALCFSQALASSPVLIWNSYEAPGEIPTISALHSTSYSSLWQNYLQKFPSDNIILFMQDALSIEDLTSFPQENSQLNKLVSTSHSVYLPSVGGTASFLKGFKSKGYDIKEVSQLQTGLNLNSDKNVVVVNLPDTLTIPQRKLGMQNSNEVIESVLANIGGLRKFTCIFTGKKSSKESSEVGSNSSKQRVTRSLKGVEDSIRPPGFHYHNCTLLYLRNDITLNLINTSATPALVTIIPIPNNNSDTTLDDGECEEGISSSIWIKYLDVENITGSTGPTDVTLKFGFIFNSMGKWTLSNVTGSFGGIIGVDIDFAMNRKDIEVIPNRLSYSCSVRRILTSPSQTTDGRSMQLVLNGFQYEAFPTVVNPERFDGAWDCVGFFTIPIWMSLITILIFLIVLFWGFWMLAAVKTNDQFDDPKKPTIFVPQTD</sequence>
<dbReference type="GO" id="GO:0033176">
    <property type="term" value="C:proton-transporting V-type ATPase complex"/>
    <property type="evidence" value="ECO:0007669"/>
    <property type="project" value="TreeGrafter"/>
</dbReference>
<keyword evidence="5 6" id="KW-0472">Membrane</keyword>
<dbReference type="InterPro" id="IPR046756">
    <property type="entry name" value="VAS1/VOA1_TM"/>
</dbReference>
<feature type="transmembrane region" description="Helical" evidence="6">
    <location>
        <begin position="414"/>
        <end position="438"/>
    </location>
</feature>
<dbReference type="EMBL" id="CAXKWB010013348">
    <property type="protein sequence ID" value="CAL4107402.1"/>
    <property type="molecule type" value="Genomic_DNA"/>
</dbReference>
<evidence type="ECO:0000256" key="3">
    <source>
        <dbReference type="ARBA" id="ARBA00022692"/>
    </source>
</evidence>
<protein>
    <recommendedName>
        <fullName evidence="7">V-type proton ATPase subunit S1/VOA1 transmembrane domain-containing protein</fullName>
    </recommendedName>
</protein>
<gene>
    <name evidence="8" type="ORF">MNOR_LOCUS18558</name>
</gene>
<keyword evidence="4 6" id="KW-1133">Transmembrane helix</keyword>
<evidence type="ECO:0000313" key="8">
    <source>
        <dbReference type="EMBL" id="CAL4107402.1"/>
    </source>
</evidence>
<comment type="caution">
    <text evidence="8">The sequence shown here is derived from an EMBL/GenBank/DDBJ whole genome shotgun (WGS) entry which is preliminary data.</text>
</comment>
<evidence type="ECO:0000259" key="7">
    <source>
        <dbReference type="Pfam" id="PF20520"/>
    </source>
</evidence>
<evidence type="ECO:0000256" key="6">
    <source>
        <dbReference type="SAM" id="Phobius"/>
    </source>
</evidence>
<evidence type="ECO:0000313" key="9">
    <source>
        <dbReference type="Proteomes" id="UP001497623"/>
    </source>
</evidence>
<reference evidence="8 9" key="1">
    <citation type="submission" date="2024-05" db="EMBL/GenBank/DDBJ databases">
        <authorList>
            <person name="Wallberg A."/>
        </authorList>
    </citation>
    <scope>NUCLEOTIDE SEQUENCE [LARGE SCALE GENOMIC DNA]</scope>
</reference>
<dbReference type="GO" id="GO:0001671">
    <property type="term" value="F:ATPase activator activity"/>
    <property type="evidence" value="ECO:0007669"/>
    <property type="project" value="TreeGrafter"/>
</dbReference>
<name>A0AAV2R1M7_MEGNR</name>
<evidence type="ECO:0000256" key="1">
    <source>
        <dbReference type="ARBA" id="ARBA00004167"/>
    </source>
</evidence>
<evidence type="ECO:0000256" key="4">
    <source>
        <dbReference type="ARBA" id="ARBA00022989"/>
    </source>
</evidence>
<accession>A0AAV2R1M7</accession>
<organism evidence="8 9">
    <name type="scientific">Meganyctiphanes norvegica</name>
    <name type="common">Northern krill</name>
    <name type="synonym">Thysanopoda norvegica</name>
    <dbReference type="NCBI Taxonomy" id="48144"/>
    <lineage>
        <taxon>Eukaryota</taxon>
        <taxon>Metazoa</taxon>
        <taxon>Ecdysozoa</taxon>
        <taxon>Arthropoda</taxon>
        <taxon>Crustacea</taxon>
        <taxon>Multicrustacea</taxon>
        <taxon>Malacostraca</taxon>
        <taxon>Eumalacostraca</taxon>
        <taxon>Eucarida</taxon>
        <taxon>Euphausiacea</taxon>
        <taxon>Euphausiidae</taxon>
        <taxon>Meganyctiphanes</taxon>
    </lineage>
</organism>
<evidence type="ECO:0000256" key="5">
    <source>
        <dbReference type="ARBA" id="ARBA00023136"/>
    </source>
</evidence>
<dbReference type="PANTHER" id="PTHR12471:SF7">
    <property type="entry name" value="V-TYPE PROTON ATPASE SUBUNIT S1"/>
    <property type="match status" value="1"/>
</dbReference>
<dbReference type="PANTHER" id="PTHR12471">
    <property type="entry name" value="VACUOLAR ATP SYNTHASE SUBUNIT S1"/>
    <property type="match status" value="1"/>
</dbReference>
<feature type="non-terminal residue" evidence="8">
    <location>
        <position position="458"/>
    </location>
</feature>
<feature type="domain" description="V-type proton ATPase subunit S1/VOA1 transmembrane" evidence="7">
    <location>
        <begin position="408"/>
        <end position="446"/>
    </location>
</feature>
<keyword evidence="9" id="KW-1185">Reference proteome</keyword>